<reference evidence="8 9" key="1">
    <citation type="submission" date="2023-09" db="EMBL/GenBank/DDBJ databases">
        <title>Nesidiocoris tenuis whole genome shotgun sequence.</title>
        <authorList>
            <person name="Shibata T."/>
            <person name="Shimoda M."/>
            <person name="Kobayashi T."/>
            <person name="Uehara T."/>
        </authorList>
    </citation>
    <scope>NUCLEOTIDE SEQUENCE [LARGE SCALE GENOMIC DNA]</scope>
    <source>
        <strain evidence="8 9">Japan</strain>
    </source>
</reference>
<feature type="domain" description="Ribosomal RNA methyltransferase FtsJ" evidence="7">
    <location>
        <begin position="52"/>
        <end position="236"/>
    </location>
</feature>
<keyword evidence="8" id="KW-0131">Cell cycle</keyword>
<dbReference type="InterPro" id="IPR002877">
    <property type="entry name" value="RNA_MeTrfase_FtsJ_dom"/>
</dbReference>
<keyword evidence="5" id="KW-0949">S-adenosyl-L-methionine</keyword>
<keyword evidence="2" id="KW-0698">rRNA processing</keyword>
<keyword evidence="8" id="KW-0132">Cell division</keyword>
<dbReference type="SUPFAM" id="SSF53335">
    <property type="entry name" value="S-adenosyl-L-methionine-dependent methyltransferases"/>
    <property type="match status" value="1"/>
</dbReference>
<dbReference type="GO" id="GO:0051301">
    <property type="term" value="P:cell division"/>
    <property type="evidence" value="ECO:0007669"/>
    <property type="project" value="UniProtKB-KW"/>
</dbReference>
<evidence type="ECO:0000256" key="5">
    <source>
        <dbReference type="ARBA" id="ARBA00022691"/>
    </source>
</evidence>
<dbReference type="PANTHER" id="PTHR10920:SF18">
    <property type="entry name" value="RRNA METHYLTRANSFERASE 2, MITOCHONDRIAL"/>
    <property type="match status" value="1"/>
</dbReference>
<name>A0ABN7B1X3_9HEMI</name>
<proteinExistence type="inferred from homology"/>
<gene>
    <name evidence="8" type="ORF">NTJ_11236</name>
</gene>
<keyword evidence="4" id="KW-0808">Transferase</keyword>
<dbReference type="PIRSF" id="PIRSF005461">
    <property type="entry name" value="23S_rRNA_mtase"/>
    <property type="match status" value="1"/>
</dbReference>
<protein>
    <recommendedName>
        <fullName evidence="6">rRNA methyltransferase 2, mitochondrial</fullName>
    </recommendedName>
</protein>
<evidence type="ECO:0000313" key="9">
    <source>
        <dbReference type="Proteomes" id="UP001307889"/>
    </source>
</evidence>
<keyword evidence="3" id="KW-0489">Methyltransferase</keyword>
<evidence type="ECO:0000256" key="3">
    <source>
        <dbReference type="ARBA" id="ARBA00022603"/>
    </source>
</evidence>
<dbReference type="HAMAP" id="MF_01547">
    <property type="entry name" value="RNA_methyltr_E"/>
    <property type="match status" value="1"/>
</dbReference>
<dbReference type="PANTHER" id="PTHR10920">
    <property type="entry name" value="RIBOSOMAL RNA METHYLTRANSFERASE"/>
    <property type="match status" value="1"/>
</dbReference>
<dbReference type="Proteomes" id="UP001307889">
    <property type="component" value="Chromosome 9"/>
</dbReference>
<evidence type="ECO:0000313" key="8">
    <source>
        <dbReference type="EMBL" id="BES98421.1"/>
    </source>
</evidence>
<dbReference type="InterPro" id="IPR029063">
    <property type="entry name" value="SAM-dependent_MTases_sf"/>
</dbReference>
<evidence type="ECO:0000256" key="4">
    <source>
        <dbReference type="ARBA" id="ARBA00022679"/>
    </source>
</evidence>
<dbReference type="InterPro" id="IPR015507">
    <property type="entry name" value="rRNA-MeTfrase_E"/>
</dbReference>
<accession>A0ABN7B1X3</accession>
<keyword evidence="9" id="KW-1185">Reference proteome</keyword>
<dbReference type="EMBL" id="AP028917">
    <property type="protein sequence ID" value="BES98421.1"/>
    <property type="molecule type" value="Genomic_DNA"/>
</dbReference>
<organism evidence="8 9">
    <name type="scientific">Nesidiocoris tenuis</name>
    <dbReference type="NCBI Taxonomy" id="355587"/>
    <lineage>
        <taxon>Eukaryota</taxon>
        <taxon>Metazoa</taxon>
        <taxon>Ecdysozoa</taxon>
        <taxon>Arthropoda</taxon>
        <taxon>Hexapoda</taxon>
        <taxon>Insecta</taxon>
        <taxon>Pterygota</taxon>
        <taxon>Neoptera</taxon>
        <taxon>Paraneoptera</taxon>
        <taxon>Hemiptera</taxon>
        <taxon>Heteroptera</taxon>
        <taxon>Panheteroptera</taxon>
        <taxon>Cimicomorpha</taxon>
        <taxon>Miridae</taxon>
        <taxon>Dicyphina</taxon>
        <taxon>Nesidiocoris</taxon>
    </lineage>
</organism>
<comment type="similarity">
    <text evidence="1">Belongs to the class I-like SAM-binding methyltransferase superfamily. RNA methyltransferase RlmE family.</text>
</comment>
<dbReference type="Gene3D" id="3.40.50.150">
    <property type="entry name" value="Vaccinia Virus protein VP39"/>
    <property type="match status" value="1"/>
</dbReference>
<evidence type="ECO:0000259" key="7">
    <source>
        <dbReference type="Pfam" id="PF01728"/>
    </source>
</evidence>
<sequence length="242" mass="26982">MKLLRCRRSFSTSASLGKEIAKNLKGKSTSSQGWIQRQLRDPYVEKARQENYRCRSAYKLLEIDEKFKILKPGQCVVDIGAAPGSWTQVAVKRTNADEKIPGKPRGFVVALDRLNIFPIDGAALVTCDFTRPDAEKRLVDLLNGRPVDVVLSDMAPNATGVKSMDHDRIVALALKAFKFGLQISAEGATVLMKLWEGRSCKAVETELSKFYDVVRWIKPKSSRSDSTETFILGRGFKKSNVV</sequence>
<evidence type="ECO:0000256" key="2">
    <source>
        <dbReference type="ARBA" id="ARBA00022552"/>
    </source>
</evidence>
<evidence type="ECO:0000256" key="6">
    <source>
        <dbReference type="ARBA" id="ARBA00041184"/>
    </source>
</evidence>
<evidence type="ECO:0000256" key="1">
    <source>
        <dbReference type="ARBA" id="ARBA00009258"/>
    </source>
</evidence>
<dbReference type="Pfam" id="PF01728">
    <property type="entry name" value="FtsJ"/>
    <property type="match status" value="1"/>
</dbReference>
<dbReference type="InterPro" id="IPR050082">
    <property type="entry name" value="RNA_methyltr_RlmE"/>
</dbReference>